<reference evidence="2" key="2">
    <citation type="submission" date="2015-01" db="EMBL/GenBank/DDBJ databases">
        <title>Evolutionary Origins and Diversification of the Mycorrhizal Mutualists.</title>
        <authorList>
            <consortium name="DOE Joint Genome Institute"/>
            <consortium name="Mycorrhizal Genomics Consortium"/>
            <person name="Kohler A."/>
            <person name="Kuo A."/>
            <person name="Nagy L.G."/>
            <person name="Floudas D."/>
            <person name="Copeland A."/>
            <person name="Barry K.W."/>
            <person name="Cichocki N."/>
            <person name="Veneault-Fourrey C."/>
            <person name="LaButti K."/>
            <person name="Lindquist E.A."/>
            <person name="Lipzen A."/>
            <person name="Lundell T."/>
            <person name="Morin E."/>
            <person name="Murat C."/>
            <person name="Riley R."/>
            <person name="Ohm R."/>
            <person name="Sun H."/>
            <person name="Tunlid A."/>
            <person name="Henrissat B."/>
            <person name="Grigoriev I.V."/>
            <person name="Hibbett D.S."/>
            <person name="Martin F."/>
        </authorList>
    </citation>
    <scope>NUCLEOTIDE SEQUENCE [LARGE SCALE GENOMIC DNA]</scope>
    <source>
        <strain evidence="2">LaAM-08-1</strain>
    </source>
</reference>
<sequence length="331" mass="37642">DTDILSAKLMKGWAKSERKTFLMSHLDPYKAALLVSSDKADKLLDNIINLWFAKFHWSIPVTQSHLYKPFSIPVGPDGFEILTDEQAQLKKDVIKRMQATLYHWYDYRSKKVKKLQISKKTNDDPISRLLKRLLGTNEGPGKRAAGWQLWGKDNFDTLKSEFNEEFKASGKREALRATACNEFKKARFAKLSQEEQGEWDLKASKAHKTAKKRVKDREAELETGVMSPEDAQICIDSLPSVLGPLVDALGKAINMHVLVQIGGPEPKQMGQLNVIKQCQLFALTAVPRCWALADKEKFKHGPRKAFLNFLETCYSPDERRARALIKSDEQP</sequence>
<keyword evidence="2" id="KW-1185">Reference proteome</keyword>
<dbReference type="HOGENOM" id="CLU_064994_0_0_1"/>
<organism evidence="1 2">
    <name type="scientific">Laccaria amethystina LaAM-08-1</name>
    <dbReference type="NCBI Taxonomy" id="1095629"/>
    <lineage>
        <taxon>Eukaryota</taxon>
        <taxon>Fungi</taxon>
        <taxon>Dikarya</taxon>
        <taxon>Basidiomycota</taxon>
        <taxon>Agaricomycotina</taxon>
        <taxon>Agaricomycetes</taxon>
        <taxon>Agaricomycetidae</taxon>
        <taxon>Agaricales</taxon>
        <taxon>Agaricineae</taxon>
        <taxon>Hydnangiaceae</taxon>
        <taxon>Laccaria</taxon>
    </lineage>
</organism>
<feature type="non-terminal residue" evidence="1">
    <location>
        <position position="1"/>
    </location>
</feature>
<accession>A0A0C9WUZ9</accession>
<evidence type="ECO:0000313" key="1">
    <source>
        <dbReference type="EMBL" id="KIJ92408.1"/>
    </source>
</evidence>
<dbReference type="OrthoDB" id="3059271at2759"/>
<reference evidence="1 2" key="1">
    <citation type="submission" date="2014-04" db="EMBL/GenBank/DDBJ databases">
        <authorList>
            <consortium name="DOE Joint Genome Institute"/>
            <person name="Kuo A."/>
            <person name="Kohler A."/>
            <person name="Nagy L.G."/>
            <person name="Floudas D."/>
            <person name="Copeland A."/>
            <person name="Barry K.W."/>
            <person name="Cichocki N."/>
            <person name="Veneault-Fourrey C."/>
            <person name="LaButti K."/>
            <person name="Lindquist E.A."/>
            <person name="Lipzen A."/>
            <person name="Lundell T."/>
            <person name="Morin E."/>
            <person name="Murat C."/>
            <person name="Sun H."/>
            <person name="Tunlid A."/>
            <person name="Henrissat B."/>
            <person name="Grigoriev I.V."/>
            <person name="Hibbett D.S."/>
            <person name="Martin F."/>
            <person name="Nordberg H.P."/>
            <person name="Cantor M.N."/>
            <person name="Hua S.X."/>
        </authorList>
    </citation>
    <scope>NUCLEOTIDE SEQUENCE [LARGE SCALE GENOMIC DNA]</scope>
    <source>
        <strain evidence="1 2">LaAM-08-1</strain>
    </source>
</reference>
<proteinExistence type="predicted"/>
<feature type="non-terminal residue" evidence="1">
    <location>
        <position position="331"/>
    </location>
</feature>
<dbReference type="EMBL" id="KN838912">
    <property type="protein sequence ID" value="KIJ92408.1"/>
    <property type="molecule type" value="Genomic_DNA"/>
</dbReference>
<name>A0A0C9WUZ9_9AGAR</name>
<gene>
    <name evidence="1" type="ORF">K443DRAFT_77503</name>
</gene>
<dbReference type="STRING" id="1095629.A0A0C9WUZ9"/>
<dbReference type="Proteomes" id="UP000054477">
    <property type="component" value="Unassembled WGS sequence"/>
</dbReference>
<evidence type="ECO:0000313" key="2">
    <source>
        <dbReference type="Proteomes" id="UP000054477"/>
    </source>
</evidence>
<protein>
    <submittedName>
        <fullName evidence="1">Uncharacterized protein</fullName>
    </submittedName>
</protein>
<dbReference type="AlphaFoldDB" id="A0A0C9WUZ9"/>